<feature type="transmembrane region" description="Helical" evidence="1">
    <location>
        <begin position="263"/>
        <end position="283"/>
    </location>
</feature>
<keyword evidence="1" id="KW-1133">Transmembrane helix</keyword>
<feature type="transmembrane region" description="Helical" evidence="1">
    <location>
        <begin position="194"/>
        <end position="216"/>
    </location>
</feature>
<sequence>MKKNGIAFHSSNIETSAKNFTPNRTIEHDSTPRKTNVLKSNKLREILYTIIFLSMVGLFIGYLGINMGISNVFSSLMQTAYALLMETAFYILAISVVMGAIGSLASEFGVVKLFNRIFSPLMKPLYNLPGASFLGIITTYLSDNPAIITLANDEAYLQYFNEDEVPCLCNLGTSFGMGLILTTFMMGFGFIKEALIGNLGAIIGSIFSVRIMSYKIRYKSPLSRRKKQSSKKIIDLPKNNSNDSFFIRFMTAMLEGGKSGVEMGVAIIPGVLFVCTIVMTLTFGPKEPSIGYQGVAFEGVALLPKLGDFIAPIIKPLFGFSSPEAIAFPITSLGAVGAAISLVPKFLDLGLISGNDIAVFTAMGMCWSGYLSTHVAMMDALKHRELISTALTSHTIGGLIGGISAHFIYLLF</sequence>
<feature type="transmembrane region" description="Helical" evidence="1">
    <location>
        <begin position="89"/>
        <end position="114"/>
    </location>
</feature>
<protein>
    <recommendedName>
        <fullName evidence="4">Nucleoside recognition</fullName>
    </recommendedName>
</protein>
<evidence type="ECO:0000313" key="3">
    <source>
        <dbReference type="Proteomes" id="UP000190285"/>
    </source>
</evidence>
<feature type="transmembrane region" description="Helical" evidence="1">
    <location>
        <begin position="390"/>
        <end position="411"/>
    </location>
</feature>
<accession>A0A1T5M7U0</accession>
<reference evidence="2 3" key="1">
    <citation type="submission" date="2017-02" db="EMBL/GenBank/DDBJ databases">
        <authorList>
            <person name="Peterson S.W."/>
        </authorList>
    </citation>
    <scope>NUCLEOTIDE SEQUENCE [LARGE SCALE GENOMIC DNA]</scope>
    <source>
        <strain evidence="2 3">M1</strain>
    </source>
</reference>
<keyword evidence="1" id="KW-0812">Transmembrane</keyword>
<evidence type="ECO:0000313" key="2">
    <source>
        <dbReference type="EMBL" id="SKC84301.1"/>
    </source>
</evidence>
<feature type="transmembrane region" description="Helical" evidence="1">
    <location>
        <begin position="46"/>
        <end position="69"/>
    </location>
</feature>
<feature type="transmembrane region" description="Helical" evidence="1">
    <location>
        <begin position="350"/>
        <end position="370"/>
    </location>
</feature>
<keyword evidence="1" id="KW-0472">Membrane</keyword>
<dbReference type="AlphaFoldDB" id="A0A1T5M7U0"/>
<gene>
    <name evidence="2" type="ORF">SAMN02194393_04064</name>
</gene>
<feature type="transmembrane region" description="Helical" evidence="1">
    <location>
        <begin position="325"/>
        <end position="343"/>
    </location>
</feature>
<proteinExistence type="predicted"/>
<name>A0A1T5M7U0_9FIRM</name>
<dbReference type="STRING" id="36842.SAMN02194393_04064"/>
<evidence type="ECO:0000256" key="1">
    <source>
        <dbReference type="SAM" id="Phobius"/>
    </source>
</evidence>
<dbReference type="Proteomes" id="UP000190285">
    <property type="component" value="Unassembled WGS sequence"/>
</dbReference>
<organism evidence="2 3">
    <name type="scientific">Maledivibacter halophilus</name>
    <dbReference type="NCBI Taxonomy" id="36842"/>
    <lineage>
        <taxon>Bacteria</taxon>
        <taxon>Bacillati</taxon>
        <taxon>Bacillota</taxon>
        <taxon>Clostridia</taxon>
        <taxon>Peptostreptococcales</taxon>
        <taxon>Caminicellaceae</taxon>
        <taxon>Maledivibacter</taxon>
    </lineage>
</organism>
<evidence type="ECO:0008006" key="4">
    <source>
        <dbReference type="Google" id="ProtNLM"/>
    </source>
</evidence>
<dbReference type="EMBL" id="FUZT01000011">
    <property type="protein sequence ID" value="SKC84301.1"/>
    <property type="molecule type" value="Genomic_DNA"/>
</dbReference>
<keyword evidence="3" id="KW-1185">Reference proteome</keyword>